<keyword evidence="2" id="KW-0963">Cytoplasm</keyword>
<dbReference type="Pfam" id="PF02410">
    <property type="entry name" value="RsfS"/>
    <property type="match status" value="1"/>
</dbReference>
<comment type="similarity">
    <text evidence="1 2">Belongs to the Iojap/RsfS family.</text>
</comment>
<sequence length="121" mass="14196">MDSKQLAQMCARYAYDRKSQQVSIMHVEKNFVLADYFVVCTGNTEKHVKAIAQEIEVELKKKHSTTCHHIEGYQEGKWILMDFIDVIVHIYLEDMREFYELEDLWADSPKVELEFETSSGS</sequence>
<gene>
    <name evidence="2" type="primary">rsfS</name>
    <name evidence="3" type="ORF">UABAM_04459</name>
</gene>
<evidence type="ECO:0000256" key="1">
    <source>
        <dbReference type="ARBA" id="ARBA00010574"/>
    </source>
</evidence>
<dbReference type="HAMAP" id="MF_01477">
    <property type="entry name" value="Iojap_RsfS"/>
    <property type="match status" value="1"/>
</dbReference>
<dbReference type="Gene3D" id="3.30.460.10">
    <property type="entry name" value="Beta Polymerase, domain 2"/>
    <property type="match status" value="1"/>
</dbReference>
<dbReference type="PANTHER" id="PTHR21043">
    <property type="entry name" value="IOJAP SUPERFAMILY ORTHOLOG"/>
    <property type="match status" value="1"/>
</dbReference>
<organism evidence="3 4">
    <name type="scientific">Uabimicrobium amorphum</name>
    <dbReference type="NCBI Taxonomy" id="2596890"/>
    <lineage>
        <taxon>Bacteria</taxon>
        <taxon>Pseudomonadati</taxon>
        <taxon>Planctomycetota</taxon>
        <taxon>Candidatus Uabimicrobiia</taxon>
        <taxon>Candidatus Uabimicrobiales</taxon>
        <taxon>Candidatus Uabimicrobiaceae</taxon>
        <taxon>Candidatus Uabimicrobium</taxon>
    </lineage>
</organism>
<accession>A0A5S9F5E6</accession>
<evidence type="ECO:0000313" key="3">
    <source>
        <dbReference type="EMBL" id="BBM86073.1"/>
    </source>
</evidence>
<dbReference type="Proteomes" id="UP000326354">
    <property type="component" value="Chromosome"/>
</dbReference>
<evidence type="ECO:0000256" key="2">
    <source>
        <dbReference type="HAMAP-Rule" id="MF_01477"/>
    </source>
</evidence>
<dbReference type="InterPro" id="IPR043519">
    <property type="entry name" value="NT_sf"/>
</dbReference>
<proteinExistence type="inferred from homology"/>
<reference evidence="3 4" key="1">
    <citation type="submission" date="2019-08" db="EMBL/GenBank/DDBJ databases">
        <title>Complete genome sequence of Candidatus Uab amorphum.</title>
        <authorList>
            <person name="Shiratori T."/>
            <person name="Suzuki S."/>
            <person name="Kakizawa Y."/>
            <person name="Ishida K."/>
        </authorList>
    </citation>
    <scope>NUCLEOTIDE SEQUENCE [LARGE SCALE GENOMIC DNA]</scope>
    <source>
        <strain evidence="3 4">SRT547</strain>
    </source>
</reference>
<dbReference type="NCBIfam" id="TIGR00090">
    <property type="entry name" value="rsfS_iojap_ybeB"/>
    <property type="match status" value="1"/>
</dbReference>
<name>A0A5S9F5E6_UABAM</name>
<comment type="function">
    <text evidence="2">Functions as a ribosomal silencing factor. Interacts with ribosomal protein uL14 (rplN), blocking formation of intersubunit bridge B8. Prevents association of the 30S and 50S ribosomal subunits and the formation of functional ribosomes, thus repressing translation.</text>
</comment>
<dbReference type="GO" id="GO:0017148">
    <property type="term" value="P:negative regulation of translation"/>
    <property type="evidence" value="ECO:0007669"/>
    <property type="project" value="UniProtKB-UniRule"/>
</dbReference>
<dbReference type="GO" id="GO:0043023">
    <property type="term" value="F:ribosomal large subunit binding"/>
    <property type="evidence" value="ECO:0007669"/>
    <property type="project" value="TreeGrafter"/>
</dbReference>
<dbReference type="GO" id="GO:0042256">
    <property type="term" value="P:cytosolic ribosome assembly"/>
    <property type="evidence" value="ECO:0007669"/>
    <property type="project" value="UniProtKB-UniRule"/>
</dbReference>
<dbReference type="KEGG" id="uam:UABAM_04459"/>
<protein>
    <recommendedName>
        <fullName evidence="2">Ribosomal silencing factor RsfS</fullName>
    </recommendedName>
</protein>
<dbReference type="SUPFAM" id="SSF81301">
    <property type="entry name" value="Nucleotidyltransferase"/>
    <property type="match status" value="1"/>
</dbReference>
<dbReference type="RefSeq" id="WP_173013484.1">
    <property type="nucleotide sequence ID" value="NZ_AP019860.1"/>
</dbReference>
<comment type="subcellular location">
    <subcellularLocation>
        <location evidence="2">Cytoplasm</location>
    </subcellularLocation>
</comment>
<dbReference type="InterPro" id="IPR004394">
    <property type="entry name" value="Iojap/RsfS/C7orf30"/>
</dbReference>
<comment type="subunit">
    <text evidence="2">Interacts with ribosomal protein uL14 (rplN).</text>
</comment>
<keyword evidence="2" id="KW-0678">Repressor</keyword>
<dbReference type="AlphaFoldDB" id="A0A5S9F5E6"/>
<keyword evidence="2" id="KW-0810">Translation regulation</keyword>
<dbReference type="EMBL" id="AP019860">
    <property type="protein sequence ID" value="BBM86073.1"/>
    <property type="molecule type" value="Genomic_DNA"/>
</dbReference>
<keyword evidence="4" id="KW-1185">Reference proteome</keyword>
<dbReference type="GO" id="GO:0090071">
    <property type="term" value="P:negative regulation of ribosome biogenesis"/>
    <property type="evidence" value="ECO:0007669"/>
    <property type="project" value="UniProtKB-UniRule"/>
</dbReference>
<dbReference type="GO" id="GO:0005737">
    <property type="term" value="C:cytoplasm"/>
    <property type="evidence" value="ECO:0007669"/>
    <property type="project" value="UniProtKB-SubCell"/>
</dbReference>
<dbReference type="PANTHER" id="PTHR21043:SF0">
    <property type="entry name" value="MITOCHONDRIAL ASSEMBLY OF RIBOSOMAL LARGE SUBUNIT PROTEIN 1"/>
    <property type="match status" value="1"/>
</dbReference>
<evidence type="ECO:0000313" key="4">
    <source>
        <dbReference type="Proteomes" id="UP000326354"/>
    </source>
</evidence>